<proteinExistence type="predicted"/>
<sequence length="245" mass="26934">MTVRFSKHQVLILLLLLVLFVAVFAGLYFYLLYPRYQQMEQLTDTVISEKKLLASIKADAAKQRDGLPESIVALQKKIPVKPLTEQLLLDLEKAEVVSDSTITSMSFSEGENGAAENNASSNGASAPSSSSALPDGLKKVTVQLTVQSPSYYQLERFLQTLENLDRIVSIESLSFAGNPELTSVDTKVNPLTYSLTVSAFYYPKLADLQKLLPQLDVPPPSEKDNPLTEVIPRGQSPAQQEQTAE</sequence>
<comment type="caution">
    <text evidence="2">The sequence shown here is derived from an EMBL/GenBank/DDBJ whole genome shotgun (WGS) entry which is preliminary data.</text>
</comment>
<dbReference type="InterPro" id="IPR014717">
    <property type="entry name" value="Transl_elong_EF1B/ribsomal_bS6"/>
</dbReference>
<organism evidence="2 3">
    <name type="scientific">Saccharococcus thermophilus</name>
    <dbReference type="NCBI Taxonomy" id="29396"/>
    <lineage>
        <taxon>Bacteria</taxon>
        <taxon>Bacillati</taxon>
        <taxon>Bacillota</taxon>
        <taxon>Bacilli</taxon>
        <taxon>Bacillales</taxon>
        <taxon>Anoxybacillaceae</taxon>
        <taxon>Saccharococcus</taxon>
    </lineage>
</organism>
<feature type="region of interest" description="Disordered" evidence="1">
    <location>
        <begin position="215"/>
        <end position="245"/>
    </location>
</feature>
<keyword evidence="3" id="KW-1185">Reference proteome</keyword>
<dbReference type="Gene3D" id="3.30.70.60">
    <property type="match status" value="1"/>
</dbReference>
<feature type="compositionally biased region" description="Low complexity" evidence="1">
    <location>
        <begin position="108"/>
        <end position="132"/>
    </location>
</feature>
<dbReference type="AlphaFoldDB" id="A0A846MIZ2"/>
<protein>
    <submittedName>
        <fullName evidence="2">Type IV pilus assembly protein PilO</fullName>
    </submittedName>
</protein>
<evidence type="ECO:0000313" key="2">
    <source>
        <dbReference type="EMBL" id="NIK15602.1"/>
    </source>
</evidence>
<reference evidence="2 3" key="1">
    <citation type="submission" date="2020-03" db="EMBL/GenBank/DDBJ databases">
        <title>Genomic Encyclopedia of Archaeal and Bacterial Type Strains, Phase II (KMG-II): from individual species to whole genera.</title>
        <authorList>
            <person name="Goeker M."/>
        </authorList>
    </citation>
    <scope>NUCLEOTIDE SEQUENCE [LARGE SCALE GENOMIC DNA]</scope>
    <source>
        <strain evidence="2 3">DSM 4749</strain>
    </source>
</reference>
<accession>A0A846MIZ2</accession>
<gene>
    <name evidence="2" type="ORF">BDD39_002112</name>
</gene>
<evidence type="ECO:0000256" key="1">
    <source>
        <dbReference type="SAM" id="MobiDB-lite"/>
    </source>
</evidence>
<dbReference type="EMBL" id="JAASRS010000001">
    <property type="protein sequence ID" value="NIK15602.1"/>
    <property type="molecule type" value="Genomic_DNA"/>
</dbReference>
<dbReference type="RefSeq" id="WP_166910543.1">
    <property type="nucleotide sequence ID" value="NZ_JAASRS010000001.1"/>
</dbReference>
<feature type="compositionally biased region" description="Polar residues" evidence="1">
    <location>
        <begin position="236"/>
        <end position="245"/>
    </location>
</feature>
<evidence type="ECO:0000313" key="3">
    <source>
        <dbReference type="Proteomes" id="UP000532769"/>
    </source>
</evidence>
<feature type="region of interest" description="Disordered" evidence="1">
    <location>
        <begin position="106"/>
        <end position="132"/>
    </location>
</feature>
<name>A0A846MIZ2_9BACL</name>
<dbReference type="Proteomes" id="UP000532769">
    <property type="component" value="Unassembled WGS sequence"/>
</dbReference>